<evidence type="ECO:0000313" key="3">
    <source>
        <dbReference type="Proteomes" id="UP001359559"/>
    </source>
</evidence>
<organism evidence="2 3">
    <name type="scientific">Clitoria ternatea</name>
    <name type="common">Butterfly pea</name>
    <dbReference type="NCBI Taxonomy" id="43366"/>
    <lineage>
        <taxon>Eukaryota</taxon>
        <taxon>Viridiplantae</taxon>
        <taxon>Streptophyta</taxon>
        <taxon>Embryophyta</taxon>
        <taxon>Tracheophyta</taxon>
        <taxon>Spermatophyta</taxon>
        <taxon>Magnoliopsida</taxon>
        <taxon>eudicotyledons</taxon>
        <taxon>Gunneridae</taxon>
        <taxon>Pentapetalae</taxon>
        <taxon>rosids</taxon>
        <taxon>fabids</taxon>
        <taxon>Fabales</taxon>
        <taxon>Fabaceae</taxon>
        <taxon>Papilionoideae</taxon>
        <taxon>50 kb inversion clade</taxon>
        <taxon>NPAAA clade</taxon>
        <taxon>indigoferoid/millettioid clade</taxon>
        <taxon>Phaseoleae</taxon>
        <taxon>Clitoria</taxon>
    </lineage>
</organism>
<keyword evidence="1" id="KW-0472">Membrane</keyword>
<proteinExistence type="predicted"/>
<keyword evidence="1" id="KW-1133">Transmembrane helix</keyword>
<feature type="transmembrane region" description="Helical" evidence="1">
    <location>
        <begin position="12"/>
        <end position="33"/>
    </location>
</feature>
<evidence type="ECO:0000256" key="1">
    <source>
        <dbReference type="SAM" id="Phobius"/>
    </source>
</evidence>
<protein>
    <submittedName>
        <fullName evidence="2">Uncharacterized protein</fullName>
    </submittedName>
</protein>
<comment type="caution">
    <text evidence="2">The sequence shown here is derived from an EMBL/GenBank/DDBJ whole genome shotgun (WGS) entry which is preliminary data.</text>
</comment>
<dbReference type="Proteomes" id="UP001359559">
    <property type="component" value="Unassembled WGS sequence"/>
</dbReference>
<sequence length="75" mass="8633">MICFNPKNNLIKISISHSFYICFGFVGVCSGLWIQQLLLGINICFSSFAFFLLTHRNWNSQQKQKQKSSLLSNKT</sequence>
<feature type="transmembrane region" description="Helical" evidence="1">
    <location>
        <begin position="39"/>
        <end position="58"/>
    </location>
</feature>
<reference evidence="2 3" key="1">
    <citation type="submission" date="2024-01" db="EMBL/GenBank/DDBJ databases">
        <title>The genomes of 5 underutilized Papilionoideae crops provide insights into root nodulation and disease resistance.</title>
        <authorList>
            <person name="Yuan L."/>
        </authorList>
    </citation>
    <scope>NUCLEOTIDE SEQUENCE [LARGE SCALE GENOMIC DNA]</scope>
    <source>
        <strain evidence="2">LY-2023</strain>
        <tissue evidence="2">Leaf</tissue>
    </source>
</reference>
<dbReference type="AlphaFoldDB" id="A0AAN9K7D9"/>
<keyword evidence="3" id="KW-1185">Reference proteome</keyword>
<accession>A0AAN9K7D9</accession>
<name>A0AAN9K7D9_CLITE</name>
<evidence type="ECO:0000313" key="2">
    <source>
        <dbReference type="EMBL" id="KAK7310897.1"/>
    </source>
</evidence>
<keyword evidence="1" id="KW-0812">Transmembrane</keyword>
<dbReference type="EMBL" id="JAYKXN010000002">
    <property type="protein sequence ID" value="KAK7310897.1"/>
    <property type="molecule type" value="Genomic_DNA"/>
</dbReference>
<gene>
    <name evidence="2" type="ORF">RJT34_08683</name>
</gene>